<dbReference type="EMBL" id="JADQDF010000001">
    <property type="protein sequence ID" value="MBW0131157.1"/>
    <property type="molecule type" value="Genomic_DNA"/>
</dbReference>
<evidence type="ECO:0000256" key="1">
    <source>
        <dbReference type="SAM" id="Phobius"/>
    </source>
</evidence>
<evidence type="ECO:0008006" key="5">
    <source>
        <dbReference type="Google" id="ProtNLM"/>
    </source>
</evidence>
<dbReference type="RefSeq" id="WP_218596119.1">
    <property type="nucleotide sequence ID" value="NZ_JADQDE010000107.1"/>
</dbReference>
<gene>
    <name evidence="2" type="ORF">I4I82_26255</name>
    <name evidence="3" type="ORF">I4I82_33580</name>
</gene>
<evidence type="ECO:0000313" key="2">
    <source>
        <dbReference type="EMBL" id="MBW0131157.1"/>
    </source>
</evidence>
<name>A0ABS6UFY7_9PSEU</name>
<reference evidence="2 4" key="1">
    <citation type="submission" date="2020-11" db="EMBL/GenBank/DDBJ databases">
        <title>Pseudonocardia abyssalis sp. nov. and Pseudonocardia oceani sp. nov., description and phylogenomic analysis of two novel actinomycetes isolated from the deep Southern Ocean.</title>
        <authorList>
            <person name="Parra J."/>
        </authorList>
    </citation>
    <scope>NUCLEOTIDE SEQUENCE [LARGE SCALE GENOMIC DNA]</scope>
    <source>
        <strain evidence="2">KRD-185</strain>
        <strain evidence="4">KRD185</strain>
    </source>
</reference>
<keyword evidence="1" id="KW-0812">Transmembrane</keyword>
<comment type="caution">
    <text evidence="2">The sequence shown here is derived from an EMBL/GenBank/DDBJ whole genome shotgun (WGS) entry which is preliminary data.</text>
</comment>
<evidence type="ECO:0000313" key="3">
    <source>
        <dbReference type="EMBL" id="MBW0132581.1"/>
    </source>
</evidence>
<sequence>MNPASREPAALYIGLIAPVVACLAAFVFAANPETQTVVNAAALAVAGAITAFVVKSDNLLPAIVGAISAVVSVGAALGLQLDSAQQASLVVALGAIAAVVVRDRVTAAAPPVQVHA</sequence>
<keyword evidence="4" id="KW-1185">Reference proteome</keyword>
<feature type="transmembrane region" description="Helical" evidence="1">
    <location>
        <begin position="9"/>
        <end position="30"/>
    </location>
</feature>
<organism evidence="2 4">
    <name type="scientific">Pseudonocardia oceani</name>
    <dbReference type="NCBI Taxonomy" id="2792013"/>
    <lineage>
        <taxon>Bacteria</taxon>
        <taxon>Bacillati</taxon>
        <taxon>Actinomycetota</taxon>
        <taxon>Actinomycetes</taxon>
        <taxon>Pseudonocardiales</taxon>
        <taxon>Pseudonocardiaceae</taxon>
        <taxon>Pseudonocardia</taxon>
    </lineage>
</organism>
<proteinExistence type="predicted"/>
<feature type="transmembrane region" description="Helical" evidence="1">
    <location>
        <begin position="59"/>
        <end position="77"/>
    </location>
</feature>
<evidence type="ECO:0000313" key="4">
    <source>
        <dbReference type="Proteomes" id="UP000694300"/>
    </source>
</evidence>
<keyword evidence="1" id="KW-1133">Transmembrane helix</keyword>
<accession>A0ABS6UFY7</accession>
<keyword evidence="1" id="KW-0472">Membrane</keyword>
<dbReference type="Proteomes" id="UP000694300">
    <property type="component" value="Unassembled WGS sequence"/>
</dbReference>
<protein>
    <recommendedName>
        <fullName evidence="5">SPW repeat-containing protein</fullName>
    </recommendedName>
</protein>
<feature type="transmembrane region" description="Helical" evidence="1">
    <location>
        <begin position="36"/>
        <end position="54"/>
    </location>
</feature>
<dbReference type="EMBL" id="JADQDF010000003">
    <property type="protein sequence ID" value="MBW0132581.1"/>
    <property type="molecule type" value="Genomic_DNA"/>
</dbReference>